<keyword evidence="1" id="KW-0472">Membrane</keyword>
<feature type="transmembrane region" description="Helical" evidence="1">
    <location>
        <begin position="63"/>
        <end position="86"/>
    </location>
</feature>
<evidence type="ECO:0000256" key="1">
    <source>
        <dbReference type="SAM" id="Phobius"/>
    </source>
</evidence>
<evidence type="ECO:0000313" key="3">
    <source>
        <dbReference type="Proteomes" id="UP000193061"/>
    </source>
</evidence>
<dbReference type="RefSeq" id="WP_085807354.1">
    <property type="nucleotide sequence ID" value="NZ_FWFX01000015.1"/>
</dbReference>
<reference evidence="2 3" key="1">
    <citation type="submission" date="2017-03" db="EMBL/GenBank/DDBJ databases">
        <authorList>
            <person name="Afonso C.L."/>
            <person name="Miller P.J."/>
            <person name="Scott M.A."/>
            <person name="Spackman E."/>
            <person name="Goraichik I."/>
            <person name="Dimitrov K.M."/>
            <person name="Suarez D.L."/>
            <person name="Swayne D.E."/>
        </authorList>
    </citation>
    <scope>NUCLEOTIDE SEQUENCE [LARGE SCALE GENOMIC DNA]</scope>
    <source>
        <strain evidence="2 3">CECT 7450</strain>
    </source>
</reference>
<organism evidence="2 3">
    <name type="scientific">Roseovarius albus</name>
    <dbReference type="NCBI Taxonomy" id="1247867"/>
    <lineage>
        <taxon>Bacteria</taxon>
        <taxon>Pseudomonadati</taxon>
        <taxon>Pseudomonadota</taxon>
        <taxon>Alphaproteobacteria</taxon>
        <taxon>Rhodobacterales</taxon>
        <taxon>Roseobacteraceae</taxon>
        <taxon>Roseovarius</taxon>
    </lineage>
</organism>
<dbReference type="EMBL" id="FWFX01000015">
    <property type="protein sequence ID" value="SLN68682.1"/>
    <property type="molecule type" value="Genomic_DNA"/>
</dbReference>
<keyword evidence="1" id="KW-0812">Transmembrane</keyword>
<sequence>MPPQRGCIAKNAYILMHFFIAGGKKSIICGLQMLIASTQQCPSGKEAIMTRDELNRELHMKSATWPAVAVVYGSIVGAMVASAMVII</sequence>
<accession>A0A1X7A2V9</accession>
<dbReference type="Proteomes" id="UP000193061">
    <property type="component" value="Unassembled WGS sequence"/>
</dbReference>
<keyword evidence="3" id="KW-1185">Reference proteome</keyword>
<proteinExistence type="predicted"/>
<feature type="transmembrane region" description="Helical" evidence="1">
    <location>
        <begin position="12"/>
        <end position="35"/>
    </location>
</feature>
<evidence type="ECO:0000313" key="2">
    <source>
        <dbReference type="EMBL" id="SLN68682.1"/>
    </source>
</evidence>
<protein>
    <submittedName>
        <fullName evidence="2">Uncharacterized protein</fullName>
    </submittedName>
</protein>
<name>A0A1X7A2V9_9RHOB</name>
<gene>
    <name evidence="2" type="ORF">ROA7450_03691</name>
</gene>
<dbReference type="AlphaFoldDB" id="A0A1X7A2V9"/>
<keyword evidence="1" id="KW-1133">Transmembrane helix</keyword>
<dbReference type="OrthoDB" id="10004578at2"/>